<name>A0AAV4XVQ4_CAEEX</name>
<dbReference type="AlphaFoldDB" id="A0AAV4XVQ4"/>
<dbReference type="EMBL" id="BPLR01000842">
    <property type="protein sequence ID" value="GIY97848.1"/>
    <property type="molecule type" value="Genomic_DNA"/>
</dbReference>
<proteinExistence type="predicted"/>
<organism evidence="2 3">
    <name type="scientific">Caerostris extrusa</name>
    <name type="common">Bark spider</name>
    <name type="synonym">Caerostris bankana</name>
    <dbReference type="NCBI Taxonomy" id="172846"/>
    <lineage>
        <taxon>Eukaryota</taxon>
        <taxon>Metazoa</taxon>
        <taxon>Ecdysozoa</taxon>
        <taxon>Arthropoda</taxon>
        <taxon>Chelicerata</taxon>
        <taxon>Arachnida</taxon>
        <taxon>Araneae</taxon>
        <taxon>Araneomorphae</taxon>
        <taxon>Entelegynae</taxon>
        <taxon>Araneoidea</taxon>
        <taxon>Araneidae</taxon>
        <taxon>Caerostris</taxon>
    </lineage>
</organism>
<evidence type="ECO:0000313" key="2">
    <source>
        <dbReference type="EMBL" id="GIY97848.1"/>
    </source>
</evidence>
<comment type="caution">
    <text evidence="2">The sequence shown here is derived from an EMBL/GenBank/DDBJ whole genome shotgun (WGS) entry which is preliminary data.</text>
</comment>
<keyword evidence="3" id="KW-1185">Reference proteome</keyword>
<feature type="compositionally biased region" description="Gly residues" evidence="1">
    <location>
        <begin position="65"/>
        <end position="79"/>
    </location>
</feature>
<gene>
    <name evidence="2" type="ORF">CEXT_398011</name>
</gene>
<sequence>MDIPDQVGHRTRCDRWFWSVAFREGQGYRLDHLSKQVGPGSQDLSLEEPVGPGDSFEPGEPGVSLGPGGPGAINGGSGGFLFREGQGY</sequence>
<dbReference type="Proteomes" id="UP001054945">
    <property type="component" value="Unassembled WGS sequence"/>
</dbReference>
<protein>
    <submittedName>
        <fullName evidence="2">Uncharacterized protein</fullName>
    </submittedName>
</protein>
<evidence type="ECO:0000313" key="3">
    <source>
        <dbReference type="Proteomes" id="UP001054945"/>
    </source>
</evidence>
<accession>A0AAV4XVQ4</accession>
<evidence type="ECO:0000256" key="1">
    <source>
        <dbReference type="SAM" id="MobiDB-lite"/>
    </source>
</evidence>
<reference evidence="2 3" key="1">
    <citation type="submission" date="2021-06" db="EMBL/GenBank/DDBJ databases">
        <title>Caerostris extrusa draft genome.</title>
        <authorList>
            <person name="Kono N."/>
            <person name="Arakawa K."/>
        </authorList>
    </citation>
    <scope>NUCLEOTIDE SEQUENCE [LARGE SCALE GENOMIC DNA]</scope>
</reference>
<feature type="region of interest" description="Disordered" evidence="1">
    <location>
        <begin position="34"/>
        <end position="79"/>
    </location>
</feature>